<sequence>MAGSIDSPGLAGARLSVLICETSRVQRRILREILEDGGFTVIEAGGSQEAFHLLRYSGCDIFITGIEVGQVNGLELCWRLKAEAETSHIHTIVMTALGQEVQVAEALDVGADDFIPKPFNPVEMKARIRAAARIVRLQRDLRGQAETDSLTGAANRRAFMQSLERAVFEADRQTQPLSLIMADLDHFKAINDTHGHATGDRVLVQCVSAMRSALASQEMLARLGGEEFGVIMPRCCREEAEQRAECLRRATESLVVENDAGDTVPVSASLGVTVLMPQEYMATPDELLSRADSALYRAKASGRNRIAFG</sequence>
<dbReference type="SUPFAM" id="SSF52172">
    <property type="entry name" value="CheY-like"/>
    <property type="match status" value="1"/>
</dbReference>
<evidence type="ECO:0000256" key="2">
    <source>
        <dbReference type="ARBA" id="ARBA00034247"/>
    </source>
</evidence>
<dbReference type="GO" id="GO:1902201">
    <property type="term" value="P:negative regulation of bacterial-type flagellum-dependent cell motility"/>
    <property type="evidence" value="ECO:0007669"/>
    <property type="project" value="TreeGrafter"/>
</dbReference>
<dbReference type="Pfam" id="PF00072">
    <property type="entry name" value="Response_reg"/>
    <property type="match status" value="1"/>
</dbReference>
<dbReference type="InterPro" id="IPR001789">
    <property type="entry name" value="Sig_transdc_resp-reg_receiver"/>
</dbReference>
<dbReference type="OrthoDB" id="9812260at2"/>
<evidence type="ECO:0000259" key="5">
    <source>
        <dbReference type="PROSITE" id="PS50887"/>
    </source>
</evidence>
<evidence type="ECO:0000256" key="3">
    <source>
        <dbReference type="PROSITE-ProRule" id="PRU00169"/>
    </source>
</evidence>
<dbReference type="EC" id="2.7.7.65" evidence="1"/>
<dbReference type="GO" id="GO:0000160">
    <property type="term" value="P:phosphorelay signal transduction system"/>
    <property type="evidence" value="ECO:0007669"/>
    <property type="project" value="InterPro"/>
</dbReference>
<evidence type="ECO:0000313" key="6">
    <source>
        <dbReference type="EMBL" id="TGY94972.1"/>
    </source>
</evidence>
<dbReference type="InterPro" id="IPR011006">
    <property type="entry name" value="CheY-like_superfamily"/>
</dbReference>
<dbReference type="Gene3D" id="3.40.50.2300">
    <property type="match status" value="1"/>
</dbReference>
<dbReference type="Proteomes" id="UP000305451">
    <property type="component" value="Unassembled WGS sequence"/>
</dbReference>
<dbReference type="InterPro" id="IPR050469">
    <property type="entry name" value="Diguanylate_Cyclase"/>
</dbReference>
<dbReference type="GO" id="GO:0043709">
    <property type="term" value="P:cell adhesion involved in single-species biofilm formation"/>
    <property type="evidence" value="ECO:0007669"/>
    <property type="project" value="TreeGrafter"/>
</dbReference>
<dbReference type="PANTHER" id="PTHR45138:SF9">
    <property type="entry name" value="DIGUANYLATE CYCLASE DGCM-RELATED"/>
    <property type="match status" value="1"/>
</dbReference>
<dbReference type="GO" id="GO:0005886">
    <property type="term" value="C:plasma membrane"/>
    <property type="evidence" value="ECO:0007669"/>
    <property type="project" value="TreeGrafter"/>
</dbReference>
<dbReference type="SMART" id="SM00267">
    <property type="entry name" value="GGDEF"/>
    <property type="match status" value="1"/>
</dbReference>
<evidence type="ECO:0000259" key="4">
    <source>
        <dbReference type="PROSITE" id="PS50110"/>
    </source>
</evidence>
<organism evidence="6 7">
    <name type="scientific">Marinicauda pacifica</name>
    <dbReference type="NCBI Taxonomy" id="1133559"/>
    <lineage>
        <taxon>Bacteria</taxon>
        <taxon>Pseudomonadati</taxon>
        <taxon>Pseudomonadota</taxon>
        <taxon>Alphaproteobacteria</taxon>
        <taxon>Maricaulales</taxon>
        <taxon>Maricaulaceae</taxon>
        <taxon>Marinicauda</taxon>
    </lineage>
</organism>
<comment type="caution">
    <text evidence="6">The sequence shown here is derived from an EMBL/GenBank/DDBJ whole genome shotgun (WGS) entry which is preliminary data.</text>
</comment>
<dbReference type="Gene3D" id="3.30.70.270">
    <property type="match status" value="1"/>
</dbReference>
<feature type="domain" description="GGDEF" evidence="5">
    <location>
        <begin position="175"/>
        <end position="309"/>
    </location>
</feature>
<dbReference type="AlphaFoldDB" id="A0A4S2HHE7"/>
<evidence type="ECO:0000313" key="7">
    <source>
        <dbReference type="Proteomes" id="UP000305451"/>
    </source>
</evidence>
<proteinExistence type="predicted"/>
<dbReference type="SMART" id="SM00448">
    <property type="entry name" value="REC"/>
    <property type="match status" value="1"/>
</dbReference>
<dbReference type="InterPro" id="IPR029787">
    <property type="entry name" value="Nucleotide_cyclase"/>
</dbReference>
<dbReference type="Pfam" id="PF00990">
    <property type="entry name" value="GGDEF"/>
    <property type="match status" value="1"/>
</dbReference>
<dbReference type="SUPFAM" id="SSF55073">
    <property type="entry name" value="Nucleotide cyclase"/>
    <property type="match status" value="1"/>
</dbReference>
<feature type="domain" description="Response regulatory" evidence="4">
    <location>
        <begin position="16"/>
        <end position="132"/>
    </location>
</feature>
<gene>
    <name evidence="6" type="ORF">E5162_06425</name>
</gene>
<dbReference type="NCBIfam" id="TIGR00254">
    <property type="entry name" value="GGDEF"/>
    <property type="match status" value="1"/>
</dbReference>
<keyword evidence="7" id="KW-1185">Reference proteome</keyword>
<dbReference type="PANTHER" id="PTHR45138">
    <property type="entry name" value="REGULATORY COMPONENTS OF SENSORY TRANSDUCTION SYSTEM"/>
    <property type="match status" value="1"/>
</dbReference>
<comment type="caution">
    <text evidence="3">Lacks conserved residue(s) required for the propagation of feature annotation.</text>
</comment>
<comment type="catalytic activity">
    <reaction evidence="2">
        <text>2 GTP = 3',3'-c-di-GMP + 2 diphosphate</text>
        <dbReference type="Rhea" id="RHEA:24898"/>
        <dbReference type="ChEBI" id="CHEBI:33019"/>
        <dbReference type="ChEBI" id="CHEBI:37565"/>
        <dbReference type="ChEBI" id="CHEBI:58805"/>
        <dbReference type="EC" id="2.7.7.65"/>
    </reaction>
</comment>
<dbReference type="PROSITE" id="PS50887">
    <property type="entry name" value="GGDEF"/>
    <property type="match status" value="1"/>
</dbReference>
<reference evidence="6 7" key="1">
    <citation type="journal article" date="2013" name="Int. J. Syst. Evol. Microbiol.">
        <title>Marinicauda pacifica gen. nov., sp. nov., a prosthecate alphaproteobacterium of the family Hyphomonadaceae isolated from deep seawater.</title>
        <authorList>
            <person name="Zhang X.Y."/>
            <person name="Li G.W."/>
            <person name="Wang C.S."/>
            <person name="Zhang Y.J."/>
            <person name="Xu X.W."/>
            <person name="Li H."/>
            <person name="Liu A."/>
            <person name="Liu C."/>
            <person name="Xie B.B."/>
            <person name="Qin Q.L."/>
            <person name="Xu Z."/>
            <person name="Chen X.L."/>
            <person name="Zhou B.C."/>
            <person name="Zhang Y.Z."/>
        </authorList>
    </citation>
    <scope>NUCLEOTIDE SEQUENCE [LARGE SCALE GENOMIC DNA]</scope>
    <source>
        <strain evidence="6 7">P-1 km-3</strain>
    </source>
</reference>
<dbReference type="EMBL" id="SRXV01000001">
    <property type="protein sequence ID" value="TGY94972.1"/>
    <property type="molecule type" value="Genomic_DNA"/>
</dbReference>
<accession>A0A4S2HHE7</accession>
<dbReference type="FunFam" id="3.30.70.270:FF:000001">
    <property type="entry name" value="Diguanylate cyclase domain protein"/>
    <property type="match status" value="1"/>
</dbReference>
<name>A0A4S2HHE7_9PROT</name>
<dbReference type="PROSITE" id="PS50110">
    <property type="entry name" value="RESPONSE_REGULATORY"/>
    <property type="match status" value="1"/>
</dbReference>
<dbReference type="GO" id="GO:0052621">
    <property type="term" value="F:diguanylate cyclase activity"/>
    <property type="evidence" value="ECO:0007669"/>
    <property type="project" value="UniProtKB-EC"/>
</dbReference>
<dbReference type="InterPro" id="IPR043128">
    <property type="entry name" value="Rev_trsase/Diguanyl_cyclase"/>
</dbReference>
<evidence type="ECO:0000256" key="1">
    <source>
        <dbReference type="ARBA" id="ARBA00012528"/>
    </source>
</evidence>
<dbReference type="CDD" id="cd01949">
    <property type="entry name" value="GGDEF"/>
    <property type="match status" value="1"/>
</dbReference>
<dbReference type="InterPro" id="IPR000160">
    <property type="entry name" value="GGDEF_dom"/>
</dbReference>
<protein>
    <recommendedName>
        <fullName evidence="1">diguanylate cyclase</fullName>
        <ecNumber evidence="1">2.7.7.65</ecNumber>
    </recommendedName>
</protein>